<dbReference type="Proteomes" id="UP000665020">
    <property type="component" value="Chromosome"/>
</dbReference>
<dbReference type="Gene3D" id="2.40.10.170">
    <property type="match status" value="1"/>
</dbReference>
<dbReference type="SUPFAM" id="SSF141259">
    <property type="entry name" value="CarD-like"/>
    <property type="match status" value="1"/>
</dbReference>
<dbReference type="InterPro" id="IPR003711">
    <property type="entry name" value="CarD-like/TRCF_RID"/>
</dbReference>
<evidence type="ECO:0000313" key="2">
    <source>
        <dbReference type="EMBL" id="QTL99327.1"/>
    </source>
</evidence>
<dbReference type="RefSeq" id="WP_125991768.1">
    <property type="nucleotide sequence ID" value="NZ_CP046640.1"/>
</dbReference>
<feature type="domain" description="CarD-like/TRCF RNAP-interacting" evidence="1">
    <location>
        <begin position="1"/>
        <end position="111"/>
    </location>
</feature>
<sequence length="167" mass="19333">MFKVGDKVVYPNHGAGTIIGLETKEILGEEKKYFIMQLPIGEMKVMIPVEKVDEIGIRRVIDEEEADDVLRLLKGEKSKMSQNWNRRFRANMEKLKTGDIYEVAEVVRNLTIRDHEKGLSTGEKKMLNNSRQILISELVLSKDMDEEEVDLLISEVFNDNPYMDEEE</sequence>
<organism evidence="2 3">
    <name type="scientific">Iocasia fonsfrigidae</name>
    <dbReference type="NCBI Taxonomy" id="2682810"/>
    <lineage>
        <taxon>Bacteria</taxon>
        <taxon>Bacillati</taxon>
        <taxon>Bacillota</taxon>
        <taxon>Clostridia</taxon>
        <taxon>Halanaerobiales</taxon>
        <taxon>Halanaerobiaceae</taxon>
        <taxon>Iocasia</taxon>
    </lineage>
</organism>
<reference evidence="2" key="1">
    <citation type="submission" date="2019-12" db="EMBL/GenBank/DDBJ databases">
        <authorList>
            <person name="zhang j."/>
            <person name="sun C.M."/>
        </authorList>
    </citation>
    <scope>NUCLEOTIDE SEQUENCE</scope>
    <source>
        <strain evidence="2">NS-1</strain>
    </source>
</reference>
<dbReference type="InterPro" id="IPR052531">
    <property type="entry name" value="CarD-like_regulator"/>
</dbReference>
<dbReference type="SMART" id="SM01058">
    <property type="entry name" value="CarD_TRCF"/>
    <property type="match status" value="1"/>
</dbReference>
<evidence type="ECO:0000313" key="3">
    <source>
        <dbReference type="Proteomes" id="UP000665020"/>
    </source>
</evidence>
<keyword evidence="3" id="KW-1185">Reference proteome</keyword>
<dbReference type="GO" id="GO:0009303">
    <property type="term" value="P:rRNA transcription"/>
    <property type="evidence" value="ECO:0007669"/>
    <property type="project" value="TreeGrafter"/>
</dbReference>
<accession>A0A8A7KKE9</accession>
<dbReference type="Pfam" id="PF21095">
    <property type="entry name" value="CarD_C"/>
    <property type="match status" value="1"/>
</dbReference>
<dbReference type="KEGG" id="ifn:GM661_15865"/>
<dbReference type="Gene3D" id="1.20.58.1290">
    <property type="entry name" value="CarD-like, C-terminal domain"/>
    <property type="match status" value="1"/>
</dbReference>
<dbReference type="InterPro" id="IPR042215">
    <property type="entry name" value="CarD-like_C"/>
</dbReference>
<evidence type="ECO:0000259" key="1">
    <source>
        <dbReference type="SMART" id="SM01058"/>
    </source>
</evidence>
<dbReference type="InterPro" id="IPR048792">
    <property type="entry name" value="CarD_C"/>
</dbReference>
<protein>
    <submittedName>
        <fullName evidence="2">CarD family transcriptional regulator</fullName>
    </submittedName>
</protein>
<proteinExistence type="predicted"/>
<dbReference type="AlphaFoldDB" id="A0A8A7KKE9"/>
<dbReference type="EMBL" id="CP046640">
    <property type="protein sequence ID" value="QTL99327.1"/>
    <property type="molecule type" value="Genomic_DNA"/>
</dbReference>
<name>A0A8A7KKE9_9FIRM</name>
<dbReference type="InterPro" id="IPR036101">
    <property type="entry name" value="CarD-like/TRCF_RID_sf"/>
</dbReference>
<dbReference type="Pfam" id="PF02559">
    <property type="entry name" value="CarD_TRCF_RID"/>
    <property type="match status" value="1"/>
</dbReference>
<dbReference type="PANTHER" id="PTHR38447:SF1">
    <property type="entry name" value="RNA POLYMERASE-BINDING TRANSCRIPTION FACTOR CARD"/>
    <property type="match status" value="1"/>
</dbReference>
<gene>
    <name evidence="2" type="ORF">GM661_15865</name>
</gene>
<dbReference type="PANTHER" id="PTHR38447">
    <property type="entry name" value="TRANSCRIPTION FACTOR YDEB-RELATED"/>
    <property type="match status" value="1"/>
</dbReference>